<feature type="region of interest" description="Disordered" evidence="5">
    <location>
        <begin position="1"/>
        <end position="43"/>
    </location>
</feature>
<reference evidence="6 7" key="1">
    <citation type="submission" date="2019-12" db="EMBL/GenBank/DDBJ databases">
        <title>Chromosome-level assembly of the Caenorhabditis remanei genome.</title>
        <authorList>
            <person name="Teterina A.A."/>
            <person name="Willis J.H."/>
            <person name="Phillips P.C."/>
        </authorList>
    </citation>
    <scope>NUCLEOTIDE SEQUENCE [LARGE SCALE GENOMIC DNA]</scope>
    <source>
        <strain evidence="6 7">PX506</strain>
        <tissue evidence="6">Whole organism</tissue>
    </source>
</reference>
<dbReference type="InterPro" id="IPR012677">
    <property type="entry name" value="Nucleotide-bd_a/b_plait_sf"/>
</dbReference>
<dbReference type="Gene3D" id="3.30.70.330">
    <property type="match status" value="1"/>
</dbReference>
<sequence length="187" mass="21455">MTTTSTGVSLREQSPQDVDGHEEARLNADSDDGSHGSQDPGKMFIGGLSWQTTAENLRDYFGRFGEVNECMVMRDPATKRARGFGFITFVDPSSVDKVLNAREHELDGKKIDPKVAFPKRTQAKVGEEKEHRDNRNSQNEYHSNHDEFMSNLMKMMNEMTATEEQVMYYEQSQPRPPRNRNEYRSKV</sequence>
<evidence type="ECO:0000256" key="5">
    <source>
        <dbReference type="SAM" id="MobiDB-lite"/>
    </source>
</evidence>
<dbReference type="PANTHER" id="PTHR48032">
    <property type="entry name" value="RNA-BINDING PROTEIN MUSASHI HOMOLOG RBP6"/>
    <property type="match status" value="1"/>
</dbReference>
<dbReference type="RefSeq" id="XP_053586650.1">
    <property type="nucleotide sequence ID" value="XM_053727073.1"/>
</dbReference>
<dbReference type="PROSITE" id="PS50102">
    <property type="entry name" value="RRM"/>
    <property type="match status" value="1"/>
</dbReference>
<feature type="compositionally biased region" description="Basic and acidic residues" evidence="5">
    <location>
        <begin position="125"/>
        <end position="135"/>
    </location>
</feature>
<dbReference type="GO" id="GO:0003729">
    <property type="term" value="F:mRNA binding"/>
    <property type="evidence" value="ECO:0007669"/>
    <property type="project" value="TreeGrafter"/>
</dbReference>
<dbReference type="FunFam" id="3.30.70.330:FF:000025">
    <property type="entry name" value="RNA-binding protein Musashi homolog 2 isoform X1"/>
    <property type="match status" value="1"/>
</dbReference>
<name>A0A2P4V598_CAERE</name>
<feature type="compositionally biased region" description="Basic and acidic residues" evidence="5">
    <location>
        <begin position="18"/>
        <end position="34"/>
    </location>
</feature>
<dbReference type="Proteomes" id="UP000483820">
    <property type="component" value="Chromosome III"/>
</dbReference>
<organism evidence="6 7">
    <name type="scientific">Caenorhabditis remanei</name>
    <name type="common">Caenorhabditis vulgaris</name>
    <dbReference type="NCBI Taxonomy" id="31234"/>
    <lineage>
        <taxon>Eukaryota</taxon>
        <taxon>Metazoa</taxon>
        <taxon>Ecdysozoa</taxon>
        <taxon>Nematoda</taxon>
        <taxon>Chromadorea</taxon>
        <taxon>Rhabditida</taxon>
        <taxon>Rhabditina</taxon>
        <taxon>Rhabditomorpha</taxon>
        <taxon>Rhabditoidea</taxon>
        <taxon>Rhabditidae</taxon>
        <taxon>Peloderinae</taxon>
        <taxon>Caenorhabditis</taxon>
    </lineage>
</organism>
<feature type="compositionally biased region" description="Polar residues" evidence="5">
    <location>
        <begin position="1"/>
        <end position="16"/>
    </location>
</feature>
<evidence type="ECO:0000256" key="1">
    <source>
        <dbReference type="ARBA" id="ARBA00004496"/>
    </source>
</evidence>
<evidence type="ECO:0000256" key="4">
    <source>
        <dbReference type="ARBA" id="ARBA00022884"/>
    </source>
</evidence>
<dbReference type="Pfam" id="PF00076">
    <property type="entry name" value="RRM_1"/>
    <property type="match status" value="1"/>
</dbReference>
<feature type="region of interest" description="Disordered" evidence="5">
    <location>
        <begin position="120"/>
        <end position="143"/>
    </location>
</feature>
<keyword evidence="3" id="KW-0677">Repeat</keyword>
<dbReference type="AlphaFoldDB" id="A0A2P4V598"/>
<keyword evidence="2" id="KW-0963">Cytoplasm</keyword>
<proteinExistence type="predicted"/>
<dbReference type="EMBL" id="WUAV01000003">
    <property type="protein sequence ID" value="KAF1760588.1"/>
    <property type="molecule type" value="Genomic_DNA"/>
</dbReference>
<evidence type="ECO:0000313" key="6">
    <source>
        <dbReference type="EMBL" id="KAF1760588.1"/>
    </source>
</evidence>
<keyword evidence="4" id="KW-0694">RNA-binding</keyword>
<evidence type="ECO:0000256" key="2">
    <source>
        <dbReference type="ARBA" id="ARBA00022490"/>
    </source>
</evidence>
<dbReference type="GO" id="GO:0005737">
    <property type="term" value="C:cytoplasm"/>
    <property type="evidence" value="ECO:0007669"/>
    <property type="project" value="UniProtKB-SubCell"/>
</dbReference>
<accession>A0A2P4V598</accession>
<dbReference type="GeneID" id="78774768"/>
<dbReference type="CTD" id="78774768"/>
<dbReference type="GO" id="GO:0006417">
    <property type="term" value="P:regulation of translation"/>
    <property type="evidence" value="ECO:0007669"/>
    <property type="project" value="TreeGrafter"/>
</dbReference>
<evidence type="ECO:0000256" key="3">
    <source>
        <dbReference type="ARBA" id="ARBA00022737"/>
    </source>
</evidence>
<dbReference type="InterPro" id="IPR035979">
    <property type="entry name" value="RBD_domain_sf"/>
</dbReference>
<dbReference type="PANTHER" id="PTHR48032:SF18">
    <property type="entry name" value="RRM DOMAIN-CONTAINING PROTEIN"/>
    <property type="match status" value="1"/>
</dbReference>
<protein>
    <submittedName>
        <fullName evidence="6">Uncharacterized protein</fullName>
    </submittedName>
</protein>
<gene>
    <name evidence="6" type="ORF">GCK72_008837</name>
</gene>
<dbReference type="InterPro" id="IPR000504">
    <property type="entry name" value="RRM_dom"/>
</dbReference>
<comment type="caution">
    <text evidence="6">The sequence shown here is derived from an EMBL/GenBank/DDBJ whole genome shotgun (WGS) entry which is preliminary data.</text>
</comment>
<feature type="region of interest" description="Disordered" evidence="5">
    <location>
        <begin position="164"/>
        <end position="187"/>
    </location>
</feature>
<comment type="subcellular location">
    <subcellularLocation>
        <location evidence="1">Cytoplasm</location>
    </subcellularLocation>
</comment>
<dbReference type="KEGG" id="crq:GCK72_008837"/>
<dbReference type="CDD" id="cd12576">
    <property type="entry name" value="RRM1_MSI"/>
    <property type="match status" value="1"/>
</dbReference>
<evidence type="ECO:0000313" key="7">
    <source>
        <dbReference type="Proteomes" id="UP000483820"/>
    </source>
</evidence>
<dbReference type="SUPFAM" id="SSF54928">
    <property type="entry name" value="RNA-binding domain, RBD"/>
    <property type="match status" value="1"/>
</dbReference>
<dbReference type="SMART" id="SM00360">
    <property type="entry name" value="RRM"/>
    <property type="match status" value="1"/>
</dbReference>